<dbReference type="AlphaFoldDB" id="A0AA96F647"/>
<evidence type="ECO:0000256" key="1">
    <source>
        <dbReference type="SAM" id="Phobius"/>
    </source>
</evidence>
<gene>
    <name evidence="2" type="ORF">RN606_10970</name>
</gene>
<dbReference type="PANTHER" id="PTHR35337:SF1">
    <property type="entry name" value="SLR1478 PROTEIN"/>
    <property type="match status" value="1"/>
</dbReference>
<feature type="transmembrane region" description="Helical" evidence="1">
    <location>
        <begin position="285"/>
        <end position="306"/>
    </location>
</feature>
<keyword evidence="3" id="KW-1185">Reference proteome</keyword>
<organism evidence="2 3">
    <name type="scientific">Demequina capsici</name>
    <dbReference type="NCBI Taxonomy" id="3075620"/>
    <lineage>
        <taxon>Bacteria</taxon>
        <taxon>Bacillati</taxon>
        <taxon>Actinomycetota</taxon>
        <taxon>Actinomycetes</taxon>
        <taxon>Micrococcales</taxon>
        <taxon>Demequinaceae</taxon>
        <taxon>Demequina</taxon>
    </lineage>
</organism>
<keyword evidence="1" id="KW-0812">Transmembrane</keyword>
<dbReference type="Pfam" id="PF01944">
    <property type="entry name" value="SpoIIM"/>
    <property type="match status" value="1"/>
</dbReference>
<dbReference type="PANTHER" id="PTHR35337">
    <property type="entry name" value="SLR1478 PROTEIN"/>
    <property type="match status" value="1"/>
</dbReference>
<dbReference type="Proteomes" id="UP001304125">
    <property type="component" value="Chromosome"/>
</dbReference>
<keyword evidence="1" id="KW-0472">Membrane</keyword>
<name>A0AA96F647_9MICO</name>
<reference evidence="2 3" key="1">
    <citation type="submission" date="2023-09" db="EMBL/GenBank/DDBJ databases">
        <title>Demequina sp. a novel bacteria isolated from Capsicum annuum.</title>
        <authorList>
            <person name="Humaira Z."/>
            <person name="Lee J."/>
            <person name="Cho D."/>
        </authorList>
    </citation>
    <scope>NUCLEOTIDE SEQUENCE [LARGE SCALE GENOMIC DNA]</scope>
    <source>
        <strain evidence="2 3">OYTSA14</strain>
    </source>
</reference>
<protein>
    <submittedName>
        <fullName evidence="2">Stage II sporulation protein M</fullName>
    </submittedName>
</protein>
<feature type="transmembrane region" description="Helical" evidence="1">
    <location>
        <begin position="217"/>
        <end position="235"/>
    </location>
</feature>
<dbReference type="InterPro" id="IPR002798">
    <property type="entry name" value="SpoIIM-like"/>
</dbReference>
<keyword evidence="1" id="KW-1133">Transmembrane helix</keyword>
<proteinExistence type="predicted"/>
<feature type="transmembrane region" description="Helical" evidence="1">
    <location>
        <begin position="256"/>
        <end position="273"/>
    </location>
</feature>
<sequence length="332" mass="36225">MDLDSFMALREDRWRRLQELSRRSRPTGAEADELARLYQLTASDLAQVRSSAPDPALVSRLSVLLARARAAIAGSRAPAHREIARFFALSMPASLYRLRWWTLAMMGAFLVIGTATAVHYITHPELMSDLGTFDERQQYAQEAFATYYSDNPSTSFFARVWTNNSWVAAMCVLGGITGIIPIYVQLQNAVSVGVAASVMHEFGQLGMMFQLILPHGLLELTGVWIAGAAGLRLAWTALVPGPRPRLRALAEEGRSMFGAVLGVVVVLLCSGIIEGYVTGSPILPWWLKILIGAIAVSGYWTMVFTLGRRAALAGETGDVSQELREDIAPVAA</sequence>
<feature type="transmembrane region" description="Helical" evidence="1">
    <location>
        <begin position="166"/>
        <end position="184"/>
    </location>
</feature>
<accession>A0AA96F647</accession>
<dbReference type="RefSeq" id="WP_313497119.1">
    <property type="nucleotide sequence ID" value="NZ_CP134879.1"/>
</dbReference>
<feature type="transmembrane region" description="Helical" evidence="1">
    <location>
        <begin position="100"/>
        <end position="121"/>
    </location>
</feature>
<evidence type="ECO:0000313" key="2">
    <source>
        <dbReference type="EMBL" id="WNM23873.1"/>
    </source>
</evidence>
<evidence type="ECO:0000313" key="3">
    <source>
        <dbReference type="Proteomes" id="UP001304125"/>
    </source>
</evidence>
<dbReference type="EMBL" id="CP134879">
    <property type="protein sequence ID" value="WNM23873.1"/>
    <property type="molecule type" value="Genomic_DNA"/>
</dbReference>